<gene>
    <name evidence="1" type="ORF">PPEP_a4271</name>
</gene>
<protein>
    <submittedName>
        <fullName evidence="1">Uncharacterized protein</fullName>
    </submittedName>
</protein>
<dbReference type="EMBL" id="AQHF01000028">
    <property type="protein sequence ID" value="MBE0347894.1"/>
    <property type="molecule type" value="Genomic_DNA"/>
</dbReference>
<name>A0A8I0MZM3_9GAMM</name>
<keyword evidence="2" id="KW-1185">Reference proteome</keyword>
<reference evidence="1 2" key="1">
    <citation type="submission" date="2015-06" db="EMBL/GenBank/DDBJ databases">
        <title>Genome sequence of Pseudoalteromonas peptidolytica.</title>
        <authorList>
            <person name="Xie B.-B."/>
            <person name="Rong J.-C."/>
            <person name="Qin Q.-L."/>
            <person name="Zhang Y.-Z."/>
        </authorList>
    </citation>
    <scope>NUCLEOTIDE SEQUENCE [LARGE SCALE GENOMIC DNA]</scope>
    <source>
        <strain evidence="1 2">F12-50-A1</strain>
    </source>
</reference>
<proteinExistence type="predicted"/>
<organism evidence="1 2">
    <name type="scientific">Pseudoalteromonas peptidolytica F12-50-A1</name>
    <dbReference type="NCBI Taxonomy" id="1315280"/>
    <lineage>
        <taxon>Bacteria</taxon>
        <taxon>Pseudomonadati</taxon>
        <taxon>Pseudomonadota</taxon>
        <taxon>Gammaproteobacteria</taxon>
        <taxon>Alteromonadales</taxon>
        <taxon>Pseudoalteromonadaceae</taxon>
        <taxon>Pseudoalteromonas</taxon>
    </lineage>
</organism>
<sequence length="180" mass="19130">MSKLRANSQIMPATISRELVDPGFEANLVKFADDIASLSTVKASISYVDSKVSDLINSAPEALDTLKELADALGNDADFAATVTTALTTQDNRIKAIEDDTSRIMAQDIVSAEDLSAQVDGAVVSFDIAKSPRVGSAQVFVNGLAVFEDSVTIDEATKKATFVTAPQIGDKVRISYIAER</sequence>
<evidence type="ECO:0000313" key="2">
    <source>
        <dbReference type="Proteomes" id="UP000660708"/>
    </source>
</evidence>
<comment type="caution">
    <text evidence="1">The sequence shown here is derived from an EMBL/GenBank/DDBJ whole genome shotgun (WGS) entry which is preliminary data.</text>
</comment>
<accession>A0A8I0MZM3</accession>
<dbReference type="AlphaFoldDB" id="A0A8I0MZM3"/>
<dbReference type="Proteomes" id="UP000660708">
    <property type="component" value="Unassembled WGS sequence"/>
</dbReference>
<evidence type="ECO:0000313" key="1">
    <source>
        <dbReference type="EMBL" id="MBE0347894.1"/>
    </source>
</evidence>
<dbReference type="RefSeq" id="WP_128730218.1">
    <property type="nucleotide sequence ID" value="NZ_AQHF01000028.1"/>
</dbReference>